<comment type="caution">
    <text evidence="4">The sequence shown here is derived from an EMBL/GenBank/DDBJ whole genome shotgun (WGS) entry which is preliminary data.</text>
</comment>
<dbReference type="AlphaFoldDB" id="A0A8X7YRY6"/>
<name>A0A8X7YRY6_POPTO</name>
<dbReference type="Proteomes" id="UP000886885">
    <property type="component" value="Chromosome 10D"/>
</dbReference>
<dbReference type="OrthoDB" id="10471650at2759"/>
<feature type="binding site" evidence="3">
    <location>
        <position position="91"/>
    </location>
    <ligand>
        <name>GTP</name>
        <dbReference type="ChEBI" id="CHEBI:37565"/>
    </ligand>
</feature>
<sequence length="143" mass="16411">MHQWDAAAALNLVPNSKFSIKFESFSLDFTYTIVMLKQQRLSLEPTLTWVYAASEEELHHHLGLTNFTTGKRKLDMEAAEIRPTQAFMCGIARKKGHADGFKWLTQTYIVGSALPVMSMKQYWPSFYVKSQNLWYLVASISNL</sequence>
<proteinExistence type="predicted"/>
<reference evidence="4" key="1">
    <citation type="journal article" date="2020" name="bioRxiv">
        <title>Hybrid origin of Populus tomentosa Carr. identified through genome sequencing and phylogenomic analysis.</title>
        <authorList>
            <person name="An X."/>
            <person name="Gao K."/>
            <person name="Chen Z."/>
            <person name="Li J."/>
            <person name="Yang X."/>
            <person name="Yang X."/>
            <person name="Zhou J."/>
            <person name="Guo T."/>
            <person name="Zhao T."/>
            <person name="Huang S."/>
            <person name="Miao D."/>
            <person name="Khan W.U."/>
            <person name="Rao P."/>
            <person name="Ye M."/>
            <person name="Lei B."/>
            <person name="Liao W."/>
            <person name="Wang J."/>
            <person name="Ji L."/>
            <person name="Li Y."/>
            <person name="Guo B."/>
            <person name="Mustafa N.S."/>
            <person name="Li S."/>
            <person name="Yun Q."/>
            <person name="Keller S.R."/>
            <person name="Mao J."/>
            <person name="Zhang R."/>
            <person name="Strauss S.H."/>
        </authorList>
    </citation>
    <scope>NUCLEOTIDE SEQUENCE</scope>
    <source>
        <strain evidence="4">GM15</strain>
        <tissue evidence="4">Leaf</tissue>
    </source>
</reference>
<keyword evidence="3" id="KW-0547">Nucleotide-binding</keyword>
<dbReference type="GO" id="GO:0006886">
    <property type="term" value="P:intracellular protein transport"/>
    <property type="evidence" value="ECO:0007669"/>
    <property type="project" value="InterPro"/>
</dbReference>
<evidence type="ECO:0000256" key="1">
    <source>
        <dbReference type="ARBA" id="ARBA00022448"/>
    </source>
</evidence>
<evidence type="ECO:0000256" key="2">
    <source>
        <dbReference type="ARBA" id="ARBA00022927"/>
    </source>
</evidence>
<organism evidence="4 5">
    <name type="scientific">Populus tomentosa</name>
    <name type="common">Chinese white poplar</name>
    <dbReference type="NCBI Taxonomy" id="118781"/>
    <lineage>
        <taxon>Eukaryota</taxon>
        <taxon>Viridiplantae</taxon>
        <taxon>Streptophyta</taxon>
        <taxon>Embryophyta</taxon>
        <taxon>Tracheophyta</taxon>
        <taxon>Spermatophyta</taxon>
        <taxon>Magnoliopsida</taxon>
        <taxon>eudicotyledons</taxon>
        <taxon>Gunneridae</taxon>
        <taxon>Pentapetalae</taxon>
        <taxon>rosids</taxon>
        <taxon>fabids</taxon>
        <taxon>Malpighiales</taxon>
        <taxon>Salicaceae</taxon>
        <taxon>Saliceae</taxon>
        <taxon>Populus</taxon>
    </lineage>
</organism>
<dbReference type="InterPro" id="IPR006687">
    <property type="entry name" value="Small_GTPase_SAR1"/>
</dbReference>
<keyword evidence="2" id="KW-0653">Protein transport</keyword>
<accession>A0A8X7YRY6</accession>
<evidence type="ECO:0000256" key="3">
    <source>
        <dbReference type="PIRSR" id="PIRSR606687-2"/>
    </source>
</evidence>
<dbReference type="EMBL" id="JAAWWB010000020">
    <property type="protein sequence ID" value="KAG6757873.1"/>
    <property type="molecule type" value="Genomic_DNA"/>
</dbReference>
<gene>
    <name evidence="4" type="ORF">POTOM_038199</name>
</gene>
<keyword evidence="5" id="KW-1185">Reference proteome</keyword>
<evidence type="ECO:0000313" key="4">
    <source>
        <dbReference type="EMBL" id="KAG6757873.1"/>
    </source>
</evidence>
<keyword evidence="1" id="KW-0813">Transport</keyword>
<protein>
    <submittedName>
        <fullName evidence="4">Uncharacterized protein</fullName>
    </submittedName>
</protein>
<dbReference type="PANTHER" id="PTHR45684">
    <property type="entry name" value="RE74312P"/>
    <property type="match status" value="1"/>
</dbReference>
<evidence type="ECO:0000313" key="5">
    <source>
        <dbReference type="Proteomes" id="UP000886885"/>
    </source>
</evidence>
<dbReference type="GO" id="GO:0005525">
    <property type="term" value="F:GTP binding"/>
    <property type="evidence" value="ECO:0007669"/>
    <property type="project" value="InterPro"/>
</dbReference>